<comment type="caution">
    <text evidence="9">The sequence shown here is derived from an EMBL/GenBank/DDBJ whole genome shotgun (WGS) entry which is preliminary data.</text>
</comment>
<organism evidence="9 10">
    <name type="scientific">Virgibacillus alimentarius</name>
    <dbReference type="NCBI Taxonomy" id="698769"/>
    <lineage>
        <taxon>Bacteria</taxon>
        <taxon>Bacillati</taxon>
        <taxon>Bacillota</taxon>
        <taxon>Bacilli</taxon>
        <taxon>Bacillales</taxon>
        <taxon>Bacillaceae</taxon>
        <taxon>Virgibacillus</taxon>
    </lineage>
</organism>
<evidence type="ECO:0000259" key="8">
    <source>
        <dbReference type="PROSITE" id="PS51913"/>
    </source>
</evidence>
<comment type="function">
    <text evidence="6">Participates in both the initiation and recycling phases of transcription. In the presence of the delta subunit, RNAP displays an increased specificity of transcription, a decreased affinity for nucleic acids, and an increased efficiency of RNA synthesis because of enhanced recycling.</text>
</comment>
<evidence type="ECO:0000313" key="9">
    <source>
        <dbReference type="EMBL" id="MBP2257990.1"/>
    </source>
</evidence>
<evidence type="ECO:0000256" key="1">
    <source>
        <dbReference type="ARBA" id="ARBA00009828"/>
    </source>
</evidence>
<dbReference type="InterPro" id="IPR029757">
    <property type="entry name" value="RpoE"/>
</dbReference>
<dbReference type="RefSeq" id="WP_029269415.1">
    <property type="nucleotide sequence ID" value="NZ_JAGIKX010000017.1"/>
</dbReference>
<evidence type="ECO:0000256" key="5">
    <source>
        <dbReference type="ARBA" id="ARBA00023163"/>
    </source>
</evidence>
<comment type="similarity">
    <text evidence="1 6">Belongs to the RpoE family.</text>
</comment>
<dbReference type="GO" id="GO:0000428">
    <property type="term" value="C:DNA-directed RNA polymerase complex"/>
    <property type="evidence" value="ECO:0007669"/>
    <property type="project" value="UniProtKB-KW"/>
</dbReference>
<keyword evidence="4 6" id="KW-0548">Nucleotidyltransferase</keyword>
<accession>A0ABS4SAF7</accession>
<feature type="domain" description="HTH HARE-type" evidence="8">
    <location>
        <begin position="14"/>
        <end position="81"/>
    </location>
</feature>
<keyword evidence="10" id="KW-1185">Reference proteome</keyword>
<evidence type="ECO:0000256" key="6">
    <source>
        <dbReference type="HAMAP-Rule" id="MF_00357"/>
    </source>
</evidence>
<protein>
    <recommendedName>
        <fullName evidence="6">Probable DNA-directed RNA polymerase subunit delta</fullName>
    </recommendedName>
    <alternativeName>
        <fullName evidence="6">RNAP delta factor</fullName>
    </alternativeName>
</protein>
<proteinExistence type="inferred from homology"/>
<feature type="compositionally biased region" description="Acidic residues" evidence="7">
    <location>
        <begin position="146"/>
        <end position="164"/>
    </location>
</feature>
<dbReference type="Pfam" id="PF05066">
    <property type="entry name" value="HARE-HTH"/>
    <property type="match status" value="1"/>
</dbReference>
<dbReference type="Gene3D" id="1.10.10.1250">
    <property type="entry name" value="RNA polymerase, subunit delta, N-terminal domain"/>
    <property type="match status" value="1"/>
</dbReference>
<dbReference type="HAMAP" id="MF_00357">
    <property type="entry name" value="RNApol_bact_RpoE"/>
    <property type="match status" value="1"/>
</dbReference>
<keyword evidence="2 6" id="KW-0240">DNA-directed RNA polymerase</keyword>
<keyword evidence="5 6" id="KW-0804">Transcription</keyword>
<dbReference type="InterPro" id="IPR007759">
    <property type="entry name" value="Asxl_HARE-HTH"/>
</dbReference>
<gene>
    <name evidence="6" type="primary">rpoE</name>
    <name evidence="9" type="ORF">J2Z81_001960</name>
</gene>
<name>A0ABS4SAF7_9BACI</name>
<sequence length="164" mass="19331">MGLQNYGHEELQNMSMIELGRLILIDEQKAMDFKEVFNKIAEIKEFTESQTDEKIVTFYTDLNLDGRFLTLGSGMWGLKRWYPVEKIDETLTATPKKKKKKTAKKKKNEKAEKKVTFEDEKLDIEEDFGDFDEESNDEQYEKGLDENLDEEFGDEDFDDDEEEK</sequence>
<dbReference type="NCBIfam" id="TIGR04567">
    <property type="entry name" value="RNAP_delt_lowGC"/>
    <property type="match status" value="1"/>
</dbReference>
<evidence type="ECO:0000313" key="10">
    <source>
        <dbReference type="Proteomes" id="UP001519294"/>
    </source>
</evidence>
<feature type="compositionally biased region" description="Acidic residues" evidence="7">
    <location>
        <begin position="124"/>
        <end position="138"/>
    </location>
</feature>
<dbReference type="Proteomes" id="UP001519294">
    <property type="component" value="Unassembled WGS sequence"/>
</dbReference>
<evidence type="ECO:0000256" key="4">
    <source>
        <dbReference type="ARBA" id="ARBA00022695"/>
    </source>
</evidence>
<evidence type="ECO:0000256" key="3">
    <source>
        <dbReference type="ARBA" id="ARBA00022679"/>
    </source>
</evidence>
<dbReference type="PROSITE" id="PS51913">
    <property type="entry name" value="HTH_HARE"/>
    <property type="match status" value="1"/>
</dbReference>
<dbReference type="InterPro" id="IPR038087">
    <property type="entry name" value="RNAP_delta_N_dom_sf"/>
</dbReference>
<dbReference type="EMBL" id="JAGIKX010000017">
    <property type="protein sequence ID" value="MBP2257990.1"/>
    <property type="molecule type" value="Genomic_DNA"/>
</dbReference>
<keyword evidence="3 6" id="KW-0808">Transferase</keyword>
<evidence type="ECO:0000256" key="7">
    <source>
        <dbReference type="SAM" id="MobiDB-lite"/>
    </source>
</evidence>
<comment type="subunit">
    <text evidence="6">RNAP is composed of a core of 2 alpha, a beta and a beta' subunits. The core is associated with a delta subunit and one of several sigma factors.</text>
</comment>
<evidence type="ECO:0000256" key="2">
    <source>
        <dbReference type="ARBA" id="ARBA00022478"/>
    </source>
</evidence>
<reference evidence="9 10" key="1">
    <citation type="submission" date="2021-03" db="EMBL/GenBank/DDBJ databases">
        <title>Genomic Encyclopedia of Type Strains, Phase IV (KMG-IV): sequencing the most valuable type-strain genomes for metagenomic binning, comparative biology and taxonomic classification.</title>
        <authorList>
            <person name="Goeker M."/>
        </authorList>
    </citation>
    <scope>NUCLEOTIDE SEQUENCE [LARGE SCALE GENOMIC DNA]</scope>
    <source>
        <strain evidence="9 10">DSM 25790</strain>
    </source>
</reference>
<feature type="region of interest" description="Disordered" evidence="7">
    <location>
        <begin position="124"/>
        <end position="164"/>
    </location>
</feature>